<gene>
    <name evidence="5" type="ORF">MARA_07440</name>
</gene>
<evidence type="ECO:0000259" key="4">
    <source>
        <dbReference type="PROSITE" id="PS50043"/>
    </source>
</evidence>
<dbReference type="PRINTS" id="PR00038">
    <property type="entry name" value="HTHLUXR"/>
</dbReference>
<dbReference type="Pfam" id="PF00196">
    <property type="entry name" value="GerE"/>
    <property type="match status" value="1"/>
</dbReference>
<evidence type="ECO:0000256" key="3">
    <source>
        <dbReference type="ARBA" id="ARBA00023163"/>
    </source>
</evidence>
<dbReference type="Proteomes" id="UP000467428">
    <property type="component" value="Chromosome"/>
</dbReference>
<dbReference type="InterPro" id="IPR000792">
    <property type="entry name" value="Tscrpt_reg_LuxR_C"/>
</dbReference>
<dbReference type="EMBL" id="AP022593">
    <property type="protein sequence ID" value="BBY47276.1"/>
    <property type="molecule type" value="Genomic_DNA"/>
</dbReference>
<feature type="domain" description="HTH luxR-type" evidence="4">
    <location>
        <begin position="796"/>
        <end position="860"/>
    </location>
</feature>
<protein>
    <submittedName>
        <fullName evidence="5">Transcriptional regulator</fullName>
    </submittedName>
</protein>
<dbReference type="KEGG" id="marz:MARA_07440"/>
<dbReference type="InterPro" id="IPR016032">
    <property type="entry name" value="Sig_transdc_resp-reg_C-effctor"/>
</dbReference>
<proteinExistence type="predicted"/>
<dbReference type="Gene3D" id="3.40.50.300">
    <property type="entry name" value="P-loop containing nucleotide triphosphate hydrolases"/>
    <property type="match status" value="1"/>
</dbReference>
<evidence type="ECO:0000313" key="6">
    <source>
        <dbReference type="Proteomes" id="UP000467428"/>
    </source>
</evidence>
<dbReference type="GO" id="GO:0003677">
    <property type="term" value="F:DNA binding"/>
    <property type="evidence" value="ECO:0007669"/>
    <property type="project" value="UniProtKB-KW"/>
</dbReference>
<sequence length="860" mass="90314">MAGRGDLVGEVIAAIQGRNVRGIVLSGPAGVGKSRVAWEAADRASANGWSVRTITGTATGRHVPLGACAQWTDDVGGGEAALVRRVGEAMVANTDAGRLVLVVDDAHLLDELSVLVVQHLVGSGAATVVMTIRTGEPMPAALSALVKNGQVVWREVAALSPEQLGTVLAAAFEAPPDADCRDRFWSFTGGNVLFVRQLAEQEAEAGRLAVADGELRWGGDVVVSGSLAEVVESQVGAPRGPVLEVIDTVAVAEPLDRRCLALLAEPDAVEEAEQRGLIRITGDEVYVGHPLFAEIRRARCGSARLARLRGQVAEAMDEGGSAAVAVKRGLLWLESDLPVRPELLVSAGSAANSLLDFDLAERLFAAAAEAGIGPRAHVSRAWTLFMMGDGDSAGDVLAQAPRQGEVGPGFRNEVVLAASTALWATRAPQQAWQIVEEALRTETGERRAQILVFRANQLALAGRTLEVLQTLEQVDDRELDPYGTAMACIAACMAHGELGQLDQLASTVAVSAQALASSIEGAHLHGPLTEVHASALAASGRIADAVAIAQRFTRSRDGRAAAMHHVAQQILGMTQLAAGDLRAALEHLPASPDPSSWIGRGFHAANSFPRFALLRAQALARVGDMDAAERTLETARECRPPAYHYYDSADLIAEAWIAAARSRFGAARSLALAAADFARDHHQWAREVWCLQTAVQLDDTDAAPRLAVLAERVGTVRAAVAARYAAALSGDDARELDAVSALWESMGDRLAAADAAAQAATSHRRARRVHAATSAAARARQLAALCGGATSPAIASAELAAPFTNREREIVVLVARGLSNRQIADIESLSVRTVESHIYRASIKAGVTGRAGLGGLIDDI</sequence>
<keyword evidence="1" id="KW-0805">Transcription regulation</keyword>
<geneLocation type="plasmid" evidence="6">
    <name>pjcm18538 dna</name>
</geneLocation>
<reference evidence="5 6" key="1">
    <citation type="journal article" date="2019" name="Emerg. Microbes Infect.">
        <title>Comprehensive subspecies identification of 175 nontuberculous mycobacteria species based on 7547 genomic profiles.</title>
        <authorList>
            <person name="Matsumoto Y."/>
            <person name="Kinjo T."/>
            <person name="Motooka D."/>
            <person name="Nabeya D."/>
            <person name="Jung N."/>
            <person name="Uechi K."/>
            <person name="Horii T."/>
            <person name="Iida T."/>
            <person name="Fujita J."/>
            <person name="Nakamura S."/>
        </authorList>
    </citation>
    <scope>NUCLEOTIDE SEQUENCE [LARGE SCALE GENOMIC DNA]</scope>
    <source>
        <strain evidence="5 6">JCM 18538</strain>
    </source>
</reference>
<dbReference type="AlphaFoldDB" id="A0A7I7RTF8"/>
<dbReference type="SUPFAM" id="SSF46894">
    <property type="entry name" value="C-terminal effector domain of the bipartite response regulators"/>
    <property type="match status" value="1"/>
</dbReference>
<keyword evidence="2" id="KW-0238">DNA-binding</keyword>
<dbReference type="Gene3D" id="1.10.10.10">
    <property type="entry name" value="Winged helix-like DNA-binding domain superfamily/Winged helix DNA-binding domain"/>
    <property type="match status" value="1"/>
</dbReference>
<dbReference type="PROSITE" id="PS50043">
    <property type="entry name" value="HTH_LUXR_2"/>
    <property type="match status" value="1"/>
</dbReference>
<dbReference type="SUPFAM" id="SSF52540">
    <property type="entry name" value="P-loop containing nucleoside triphosphate hydrolases"/>
    <property type="match status" value="1"/>
</dbReference>
<dbReference type="CDD" id="cd06170">
    <property type="entry name" value="LuxR_C_like"/>
    <property type="match status" value="1"/>
</dbReference>
<dbReference type="SMART" id="SM00421">
    <property type="entry name" value="HTH_LUXR"/>
    <property type="match status" value="1"/>
</dbReference>
<evidence type="ECO:0000313" key="5">
    <source>
        <dbReference type="EMBL" id="BBY47276.1"/>
    </source>
</evidence>
<keyword evidence="3" id="KW-0804">Transcription</keyword>
<dbReference type="InterPro" id="IPR036388">
    <property type="entry name" value="WH-like_DNA-bd_sf"/>
</dbReference>
<dbReference type="GO" id="GO:0006355">
    <property type="term" value="P:regulation of DNA-templated transcription"/>
    <property type="evidence" value="ECO:0007669"/>
    <property type="project" value="InterPro"/>
</dbReference>
<evidence type="ECO:0000256" key="2">
    <source>
        <dbReference type="ARBA" id="ARBA00023125"/>
    </source>
</evidence>
<dbReference type="PANTHER" id="PTHR44688">
    <property type="entry name" value="DNA-BINDING TRANSCRIPTIONAL ACTIVATOR DEVR_DOSR"/>
    <property type="match status" value="1"/>
</dbReference>
<organism evidence="5 6">
    <name type="scientific">Mycolicibacterium arabiense</name>
    <dbReference type="NCBI Taxonomy" id="1286181"/>
    <lineage>
        <taxon>Bacteria</taxon>
        <taxon>Bacillati</taxon>
        <taxon>Actinomycetota</taxon>
        <taxon>Actinomycetes</taxon>
        <taxon>Mycobacteriales</taxon>
        <taxon>Mycobacteriaceae</taxon>
        <taxon>Mycolicibacterium</taxon>
    </lineage>
</organism>
<accession>A0A7I7RTF8</accession>
<evidence type="ECO:0000256" key="1">
    <source>
        <dbReference type="ARBA" id="ARBA00023015"/>
    </source>
</evidence>
<dbReference type="InterPro" id="IPR027417">
    <property type="entry name" value="P-loop_NTPase"/>
</dbReference>
<keyword evidence="6" id="KW-1185">Reference proteome</keyword>
<name>A0A7I7RTF8_9MYCO</name>
<dbReference type="PANTHER" id="PTHR44688:SF16">
    <property type="entry name" value="DNA-BINDING TRANSCRIPTIONAL ACTIVATOR DEVR_DOSR"/>
    <property type="match status" value="1"/>
</dbReference>